<reference evidence="2" key="1">
    <citation type="journal article" date="2019" name="Int. J. Syst. Evol. Microbiol.">
        <title>The Global Catalogue of Microorganisms (GCM) 10K type strain sequencing project: providing services to taxonomists for standard genome sequencing and annotation.</title>
        <authorList>
            <consortium name="The Broad Institute Genomics Platform"/>
            <consortium name="The Broad Institute Genome Sequencing Center for Infectious Disease"/>
            <person name="Wu L."/>
            <person name="Ma J."/>
        </authorList>
    </citation>
    <scope>NUCLEOTIDE SEQUENCE [LARGE SCALE GENOMIC DNA]</scope>
    <source>
        <strain evidence="2">CCUG 46385</strain>
    </source>
</reference>
<gene>
    <name evidence="1" type="ORF">ACFO4R_05130</name>
</gene>
<organism evidence="1 2">
    <name type="scientific">Filifactor villosus</name>
    <dbReference type="NCBI Taxonomy" id="29374"/>
    <lineage>
        <taxon>Bacteria</taxon>
        <taxon>Bacillati</taxon>
        <taxon>Bacillota</taxon>
        <taxon>Clostridia</taxon>
        <taxon>Peptostreptococcales</taxon>
        <taxon>Filifactoraceae</taxon>
        <taxon>Filifactor</taxon>
    </lineage>
</organism>
<sequence length="260" mass="30146">MSFDLFVFERRESLRTSLDVCAYMEEFTKYEEDRDYTSAEGCSDTIIKWATKMFERFPPMNGDHAPSDEVAFATEESEARLTDYSLGNNGVYCAFGWSVAEEALEYACSLAEEFNVGILDFQSSKGIYAPGIEVLCYRTEGEDEKMAYWQEIEKTIGTIDSPKRGTSNRDNAFVVAWFHDDRVAEGREEYIQCTPNYPKRSLFGFKKSEEIEGYFFEVMKEGVLYQTQVSSKKDLLELFQKWCIDREEIDISSYEKIMEL</sequence>
<accession>A0ABV9QM37</accession>
<protein>
    <submittedName>
        <fullName evidence="1">Uncharacterized protein</fullName>
    </submittedName>
</protein>
<keyword evidence="2" id="KW-1185">Reference proteome</keyword>
<comment type="caution">
    <text evidence="1">The sequence shown here is derived from an EMBL/GenBank/DDBJ whole genome shotgun (WGS) entry which is preliminary data.</text>
</comment>
<dbReference type="Proteomes" id="UP001595916">
    <property type="component" value="Unassembled WGS sequence"/>
</dbReference>
<name>A0ABV9QM37_9FIRM</name>
<evidence type="ECO:0000313" key="2">
    <source>
        <dbReference type="Proteomes" id="UP001595916"/>
    </source>
</evidence>
<evidence type="ECO:0000313" key="1">
    <source>
        <dbReference type="EMBL" id="MFC4804461.1"/>
    </source>
</evidence>
<proteinExistence type="predicted"/>
<dbReference type="RefSeq" id="WP_379787971.1">
    <property type="nucleotide sequence ID" value="NZ_JBHSHL010000015.1"/>
</dbReference>
<dbReference type="EMBL" id="JBHSHL010000015">
    <property type="protein sequence ID" value="MFC4804461.1"/>
    <property type="molecule type" value="Genomic_DNA"/>
</dbReference>